<reference evidence="5 6" key="1">
    <citation type="submission" date="2021-10" db="EMBL/GenBank/DDBJ databases">
        <title>Lutispora strain m25 sp. nov., a thermophilic, non-spore-forming bacterium isolated from a lab-scale methanogenic bioreactor digesting anaerobic sludge.</title>
        <authorList>
            <person name="El Houari A."/>
            <person name="Mcdonald J."/>
        </authorList>
    </citation>
    <scope>NUCLEOTIDE SEQUENCE [LARGE SCALE GENOMIC DNA]</scope>
    <source>
        <strain evidence="6">m25</strain>
    </source>
</reference>
<accession>A0ABT1NBF0</accession>
<keyword evidence="1" id="KW-0677">Repeat</keyword>
<feature type="region of interest" description="Disordered" evidence="2">
    <location>
        <begin position="1837"/>
        <end position="1882"/>
    </location>
</feature>
<comment type="caution">
    <text evidence="5">The sequence shown here is derived from an EMBL/GenBank/DDBJ whole genome shotgun (WGS) entry which is preliminary data.</text>
</comment>
<keyword evidence="6" id="KW-1185">Reference proteome</keyword>
<sequence>MEMMKILKKTLAVLLVASMLTALIPLNVFAETAEKEYSISNGYLTYTINNKTGGFSIVTTGGHPQKKYDNNIPLLYKEDKTRSNGTSFTTARIDGKDYIFGQSYGMFGIASQLHEPVISEEGRLLTVRWDIKGYSVVQKVALSVDEKNDLTGNVGISYQIINNTSSSGNVGLRILLDTALDNNTDAPYIMTDAKPNPQITEKEYKGSELPQQIRLVDSLSSPTKMAYALLKGWNDGAVPDKVIAGHWANLANTRYSYTADAYCDFSNYSNQYRTPDSALVFYWSESNLAAGGSKNAELLYGVGNFSSDTASDRVGLDIAVDKVKLDKDKTGYENDGLFDVRINLDNSVDGANKLMAAMLTLTADPGLSIIGENHNIWTEIEKGETKTVTFKVQADKQNSITAKMLYASLTATEVTVDKDKTIEASASRDILLPAVTGNLPDIQMNSLKPGIVYTQGEKCVTISGKMKEFESLKGSDLWDMYLVHTTSGSEVRIKKTDMAFTDDTYTALSFKTREELSVGEYKMVFRLRDPQLEEGFGTDEITAGCRLTVSADEKYKQLSYGILAIVRYNNSNYKIITFAGEGEYKKFYRGMTTADRICHDFSEEDTSDYEILLIIRGYIIQMEKEDGGQKRIYYQASSADSPITINNMLAYESDTPLIIQEDGTNYSVSGDGKINVINSISVWKSEWSINVKKGTPYTLDEERYNPGKDPRIKDCKGLTLSFEGAASMVQSIGGLLIKMQYGVLSSELQRDEEKSTTYGVGFGGMVSIPIKDTKKKDKDDDDDALTKKNVFSKGKITAAINEIRYGEMAEVTDGKLEVYDTGFIGIDTKVEIALPQDILGSLIKNAPGIYALLEINTIDNIYKLDLGVKVKVLECQGVISFKEVTVKNSEKIIPNSLQFYIRDGLIIPIVPPLYMTGLGGGIDNLADTVGGDTVSGLPPITLLLFTRLKLMDTLIGDFDLALSLQEMGLNGSLAFRGDKRIVNLDAGVYARWVEPWHLKAYGSISVIDGLIKGGITITIAENYLYGYVCASICIPDSVPLVGGKEVAGVEAAVTNSYIGANFKIIGIKFGVIYYWSGSHSFGSAIDLTQGSKMMRSALTEDENTEGNYEALYGTNIHPLRSETVIPRFALMNTGHTITKNFDPKDQDALLFEIPYKGYAIPKPEDLGITSPSGQDITMIEDDGKGGGNFLVQDRAGDGKYIYITVTDKALIEKGDWTLTVKTDSIEITTYSVSGVDNLPELTETAYTRTGENSFDVDVNWTTDGQYDEDTTLDIYLTEDKDALEKIKTSSNGKDETLGISVAHAELKKYESGNHKVTLPDSFENGTYYVITTLSSKSCGISLAISDSPFEFVNTNLPQPVKSVKVDYGGDGNLLLEVEDADNIDYTDYLVNIVTADGAKLDNAYGQFKVGGDIILGKEANLSPGEAYYAEVKTLREGNNKYYYGADTVRSGPYTMPELQKPRLLSVTTNAGSQYLNDSSFTATYKFDRPVQMVLYKNSEPVIKGYEFRDTWTFDEELDDGEYIIDFCAYSETKDSATGADFAESVDNAQLGFTVDTQAPVLSLGQKNTESLEMDGEGHITSAFGTNVVFADSHGKYTVTGMTEVNAALTVNGKAVSIDKADGTFAYSGICDNKDTYAELTFKAVDKAGNTTSLLVYAVNQKYAYINSIELRANGKPITLDPEGVPTLDVKVGDTIALSIAGKTAGDEITIDNADIQWHIMYARELIQLDESNIKTLHTGKTAIRAKYISARLSGDIQVGPEGYAVINISQNDKSDLKAAIDAARASLAAGGRASEALRAWYKAIIDEAQAVYDDPNAGAEEISRAAAKLKLATKTFNEENNKGEDKDKDKGDGSSSGNSAPSMPGITTDKKPAQPNMASMNLTGTVDRSGVAYVTITEAQVKALIEAAKKDGKGQTADGIGAALNIGFGAEGKSMRIKLEEKALELLEKEGIKRFDVNTPLVSFSFDKEAIGEMKSQASGTVTIAADPITGLSNAAKALIGKRPVYDLSVSYQKDGKTVHVSDFKKGRIMLGIQYKPESDEQIGSLCGVYVDKNGRPHMLSDSGYDNGRLIFGRSSLSIYGVGYKAFGAAFTDTVNHWAKDDIDFVAGLGLISGKSAITFAPNTAITRGTFLMALGKLSGADVSTYKASSFTDVKSSDSAMPYIEWAFKNKIVQGIGGGKFDPGSYITREQMAVMMVNYAKATGCKLPASRQAVAFADGTKINLWAKDAVKAIQQAGIIIGKPNNLFDPAGEATRGEASAILRRFVELVID</sequence>
<evidence type="ECO:0000259" key="4">
    <source>
        <dbReference type="PROSITE" id="PS51272"/>
    </source>
</evidence>
<organism evidence="5 6">
    <name type="scientific">Lutispora saccharofermentans</name>
    <dbReference type="NCBI Taxonomy" id="3024236"/>
    <lineage>
        <taxon>Bacteria</taxon>
        <taxon>Bacillati</taxon>
        <taxon>Bacillota</taxon>
        <taxon>Clostridia</taxon>
        <taxon>Lutisporales</taxon>
        <taxon>Lutisporaceae</taxon>
        <taxon>Lutispora</taxon>
    </lineage>
</organism>
<evidence type="ECO:0000256" key="1">
    <source>
        <dbReference type="ARBA" id="ARBA00022737"/>
    </source>
</evidence>
<dbReference type="Proteomes" id="UP001651880">
    <property type="component" value="Unassembled WGS sequence"/>
</dbReference>
<evidence type="ECO:0000256" key="3">
    <source>
        <dbReference type="SAM" id="SignalP"/>
    </source>
</evidence>
<dbReference type="Pfam" id="PF00395">
    <property type="entry name" value="SLH"/>
    <property type="match status" value="3"/>
</dbReference>
<dbReference type="PANTHER" id="PTHR43308">
    <property type="entry name" value="OUTER MEMBRANE PROTEIN ALPHA-RELATED"/>
    <property type="match status" value="1"/>
</dbReference>
<dbReference type="InterPro" id="IPR051465">
    <property type="entry name" value="Cell_Envelope_Struct_Comp"/>
</dbReference>
<feature type="domain" description="SLH" evidence="4">
    <location>
        <begin position="2147"/>
        <end position="2210"/>
    </location>
</feature>
<evidence type="ECO:0000256" key="2">
    <source>
        <dbReference type="SAM" id="MobiDB-lite"/>
    </source>
</evidence>
<gene>
    <name evidence="5" type="ORF">LJD61_03325</name>
</gene>
<feature type="domain" description="SLH" evidence="4">
    <location>
        <begin position="2086"/>
        <end position="2146"/>
    </location>
</feature>
<keyword evidence="3" id="KW-0732">Signal</keyword>
<dbReference type="PROSITE" id="PS51272">
    <property type="entry name" value="SLH"/>
    <property type="match status" value="3"/>
</dbReference>
<dbReference type="InterPro" id="IPR013783">
    <property type="entry name" value="Ig-like_fold"/>
</dbReference>
<protein>
    <submittedName>
        <fullName evidence="5">S-layer homology domain-containing protein</fullName>
    </submittedName>
</protein>
<feature type="signal peptide" evidence="3">
    <location>
        <begin position="1"/>
        <end position="30"/>
    </location>
</feature>
<evidence type="ECO:0000313" key="5">
    <source>
        <dbReference type="EMBL" id="MCQ1528575.1"/>
    </source>
</evidence>
<dbReference type="InterPro" id="IPR001119">
    <property type="entry name" value="SLH_dom"/>
</dbReference>
<dbReference type="Gene3D" id="2.60.40.10">
    <property type="entry name" value="Immunoglobulins"/>
    <property type="match status" value="1"/>
</dbReference>
<feature type="domain" description="SLH" evidence="4">
    <location>
        <begin position="2213"/>
        <end position="2271"/>
    </location>
</feature>
<dbReference type="Gene3D" id="1.20.1270.90">
    <property type="entry name" value="AF1782-like"/>
    <property type="match status" value="1"/>
</dbReference>
<feature type="compositionally biased region" description="Basic and acidic residues" evidence="2">
    <location>
        <begin position="1837"/>
        <end position="1852"/>
    </location>
</feature>
<name>A0ABT1NBF0_9FIRM</name>
<feature type="chain" id="PRO_5046467388" evidence="3">
    <location>
        <begin position="31"/>
        <end position="2271"/>
    </location>
</feature>
<dbReference type="EMBL" id="JAJEKE010000002">
    <property type="protein sequence ID" value="MCQ1528575.1"/>
    <property type="molecule type" value="Genomic_DNA"/>
</dbReference>
<proteinExistence type="predicted"/>
<dbReference type="RefSeq" id="WP_255226094.1">
    <property type="nucleotide sequence ID" value="NZ_JAJEKE010000002.1"/>
</dbReference>
<evidence type="ECO:0000313" key="6">
    <source>
        <dbReference type="Proteomes" id="UP001651880"/>
    </source>
</evidence>